<dbReference type="InterPro" id="IPR011010">
    <property type="entry name" value="DNA_brk_join_enz"/>
</dbReference>
<evidence type="ECO:0000313" key="3">
    <source>
        <dbReference type="EMBL" id="CAL1150316.1"/>
    </source>
</evidence>
<proteinExistence type="predicted"/>
<dbReference type="EMBL" id="CAMXCT030002269">
    <property type="protein sequence ID" value="CAL4784253.1"/>
    <property type="molecule type" value="Genomic_DNA"/>
</dbReference>
<reference evidence="2" key="1">
    <citation type="submission" date="2022-10" db="EMBL/GenBank/DDBJ databases">
        <authorList>
            <person name="Chen Y."/>
            <person name="Dougan E. K."/>
            <person name="Chan C."/>
            <person name="Rhodes N."/>
            <person name="Thang M."/>
        </authorList>
    </citation>
    <scope>NUCLEOTIDE SEQUENCE</scope>
</reference>
<dbReference type="SUPFAM" id="SSF56672">
    <property type="entry name" value="DNA/RNA polymerases"/>
    <property type="match status" value="1"/>
</dbReference>
<name>A0A9P1CVB0_9DINO</name>
<feature type="region of interest" description="Disordered" evidence="1">
    <location>
        <begin position="101"/>
        <end position="145"/>
    </location>
</feature>
<dbReference type="Proteomes" id="UP001152797">
    <property type="component" value="Unassembled WGS sequence"/>
</dbReference>
<gene>
    <name evidence="2" type="ORF">C1SCF055_LOCUS23371</name>
</gene>
<evidence type="ECO:0000256" key="1">
    <source>
        <dbReference type="SAM" id="MobiDB-lite"/>
    </source>
</evidence>
<evidence type="ECO:0000313" key="4">
    <source>
        <dbReference type="Proteomes" id="UP001152797"/>
    </source>
</evidence>
<feature type="region of interest" description="Disordered" evidence="1">
    <location>
        <begin position="491"/>
        <end position="512"/>
    </location>
</feature>
<dbReference type="InterPro" id="IPR043502">
    <property type="entry name" value="DNA/RNA_pol_sf"/>
</dbReference>
<dbReference type="SUPFAM" id="SSF56349">
    <property type="entry name" value="DNA breaking-rejoining enzymes"/>
    <property type="match status" value="1"/>
</dbReference>
<dbReference type="EMBL" id="CAMXCT010002269">
    <property type="protein sequence ID" value="CAI3996941.1"/>
    <property type="molecule type" value="Genomic_DNA"/>
</dbReference>
<accession>A0A9P1CVB0</accession>
<evidence type="ECO:0000313" key="2">
    <source>
        <dbReference type="EMBL" id="CAI3996941.1"/>
    </source>
</evidence>
<dbReference type="GO" id="GO:0003677">
    <property type="term" value="F:DNA binding"/>
    <property type="evidence" value="ECO:0007669"/>
    <property type="project" value="InterPro"/>
</dbReference>
<feature type="region of interest" description="Disordered" evidence="1">
    <location>
        <begin position="1351"/>
        <end position="1448"/>
    </location>
</feature>
<reference evidence="3" key="2">
    <citation type="submission" date="2024-04" db="EMBL/GenBank/DDBJ databases">
        <authorList>
            <person name="Chen Y."/>
            <person name="Shah S."/>
            <person name="Dougan E. K."/>
            <person name="Thang M."/>
            <person name="Chan C."/>
        </authorList>
    </citation>
    <scope>NUCLEOTIDE SEQUENCE [LARGE SCALE GENOMIC DNA]</scope>
</reference>
<comment type="caution">
    <text evidence="2">The sequence shown here is derived from an EMBL/GenBank/DDBJ whole genome shotgun (WGS) entry which is preliminary data.</text>
</comment>
<sequence length="1483" mass="162181">MASIEASLLASNGNSCVDLSHVLQKPKGSVSIVASVPSDYPRTRPELKARDPDHHIDPELMEELRQCGAAALQSAFAASGPAVFFAVDQVAAHLKKRLMKGGEAPSLRPQEGTQGANESGDPCQRSLGSSQVTDRGVIQDAKVTGPGKEPIGDRILACYDGEDLWHCRYLLSRVDRDSWIVVTPDADLFAEEISHGNLEWSAWRVWPVGSPVPFGVDGNLIYGFNPEPSAADLQSLIQEGAQHAAQERVRLGIAAPAAAVVPAAGVPAGGGPGGGGIAPAPVPALAGPGSVGGAVAALPNLAGAGGGHAGLVHGLAAGGPGANQSEDDARTLAISRDVDGLRFKEFRSAVQEAKPAEFADWPIAGPRTVKYVISQMLEHGGSAIAHHQAWQVACKLQPTDGPAMEHEAWSKVLQTMMTYDQLDVSNLTSAELVVRALQRIEEKHKFKLVSAEDAGEGALFMGASSGARVGSIISPKLTEWIGSEMQKEAMVSKERRKAREERALSRKGDKDAGVDRSDVVSYVRENVSWPQVQSTPIPLSECLDPADSERLATWRQHMLKNDMNIGDGPSIKHAYIDPILKHSPQEYVKFLEELKCRHMVSFQPYVGHGGDLGIFCVRKKNGMQRLIFDTRILNQRFVDPPSTDLPSADAFTRLELPQDSSFFVGSGDLANAFYTLGVPDELARMFTLPAVKAEKLGITTIDGCAVRPGDLVTPYLTVLPMGWAWALHLCQCVLMKAIHDAGFLEGQIISDKGQPVCIDSHNGIGCAGYVDNFLVIGCNQSCVNAGLQRIAGKLRGRGLTVHEEEFATPYTDFVGLRCLLQLVLGHITWAVMARREGLSILRSCYAFANENLHTPKKLWPSVKWELQTIAAILPLFRAHVNVGWSEDVAASDSSPFGYGICCRKLDPKTAGSIGAQSERWRYRFEDAADARKHAAKTAGVEELSKDVRSIIASQEQSQTTEQFIEGFSEVPIQVLHPDDWQIAWSMPWRFQDNILHTEALALCWSVEHALRANRNFGRRILFLSDNLPLTLGVCKGRAKSSFLTKPLRKICALSLATGSKFHVRWVPSEWNVADKPSRAISQWGGRGLEGWITDRSDRGPRRQRTEGYGGEKIEKTEKGWHLAAPPQQRMPIPIEVLMAVIGRLLNLNAVEFALRLFLQFSTYMRPGECSQLLVKQLVPPQAASTQAFKFWAILLHPADELIPGKTGVFDASIILDSDFWMFPHLSKLQLGKRPNDNLWSKSHSELREHFNQAVEYLSLQKLGLTLYALRHGGATHDVLSRRRSMLEVKQRGRWSSDVSLKRYVKEARLQTELAKVPQSVKTYGQVILEGLPAFLMKPSLAPKVFVGHRMSRLPEAEKPNRRRRRRKTSGAMVLPFAEKEDLTQRPVTSLPSSTGEPSLPGKAKATAGSWSTGISTPSSISEDQSSSSSSAESSSESSSSGVSDDEMQKIAAQLHFNVRRQMLFKAPSRAKAERLGGLRAKRE</sequence>
<organism evidence="2">
    <name type="scientific">Cladocopium goreaui</name>
    <dbReference type="NCBI Taxonomy" id="2562237"/>
    <lineage>
        <taxon>Eukaryota</taxon>
        <taxon>Sar</taxon>
        <taxon>Alveolata</taxon>
        <taxon>Dinophyceae</taxon>
        <taxon>Suessiales</taxon>
        <taxon>Symbiodiniaceae</taxon>
        <taxon>Cladocopium</taxon>
    </lineage>
</organism>
<feature type="region of interest" description="Disordered" evidence="1">
    <location>
        <begin position="1464"/>
        <end position="1483"/>
    </location>
</feature>
<feature type="compositionally biased region" description="Polar residues" evidence="1">
    <location>
        <begin position="1385"/>
        <end position="1396"/>
    </location>
</feature>
<dbReference type="EMBL" id="CAMXCT020002269">
    <property type="protein sequence ID" value="CAL1150316.1"/>
    <property type="molecule type" value="Genomic_DNA"/>
</dbReference>
<protein>
    <submittedName>
        <fullName evidence="2">Uncharacterized protein</fullName>
    </submittedName>
</protein>
<feature type="compositionally biased region" description="Low complexity" evidence="1">
    <location>
        <begin position="1415"/>
        <end position="1442"/>
    </location>
</feature>
<keyword evidence="4" id="KW-1185">Reference proteome</keyword>
<dbReference type="OrthoDB" id="417102at2759"/>